<dbReference type="Pfam" id="PF02535">
    <property type="entry name" value="Zip"/>
    <property type="match status" value="1"/>
</dbReference>
<reference evidence="6 7" key="1">
    <citation type="journal article" date="2016" name="Int. J. Syst. Evol. Microbiol.">
        <title>Panacibacter ginsenosidivorans gen. nov., sp. nov., with ginsenoside converting activity isolated from soil of a ginseng field.</title>
        <authorList>
            <person name="Siddiqi M.Z."/>
            <person name="Muhammad Shafi S."/>
            <person name="Choi K.D."/>
            <person name="Im W.T."/>
        </authorList>
    </citation>
    <scope>NUCLEOTIDE SEQUENCE [LARGE SCALE GENOMIC DNA]</scope>
    <source>
        <strain evidence="6 7">Gsoil1550</strain>
    </source>
</reference>
<feature type="transmembrane region" description="Helical" evidence="5">
    <location>
        <begin position="160"/>
        <end position="180"/>
    </location>
</feature>
<dbReference type="GO" id="GO:0005385">
    <property type="term" value="F:zinc ion transmembrane transporter activity"/>
    <property type="evidence" value="ECO:0007669"/>
    <property type="project" value="TreeGrafter"/>
</dbReference>
<protein>
    <recommendedName>
        <fullName evidence="8">Permease</fullName>
    </recommendedName>
</protein>
<dbReference type="RefSeq" id="WP_147192003.1">
    <property type="nucleotide sequence ID" value="NZ_CP042435.1"/>
</dbReference>
<feature type="transmembrane region" description="Helical" evidence="5">
    <location>
        <begin position="186"/>
        <end position="207"/>
    </location>
</feature>
<dbReference type="OrthoDB" id="120163at2"/>
<dbReference type="InterPro" id="IPR003689">
    <property type="entry name" value="ZIP"/>
</dbReference>
<sequence>MLILITIITFFSTLAGGLFALRVKDRWGLIPGFSAGAIIGVGFFDLLPESLSLAGGKHSFEIINSMAALGFLIYMTLDRLAILHSDSKEQQVKNKIKGRIGAGSLSIHSFLDGIAIGFVFNISVSMGTIVAAAVITHGLSDGINTVMIIIKNNCKRKEAIKWLLINSLAPVAGILSTFFFSLPTSLLGLMLALFAGFFFYLGATDLLPECQHEYSIGSTIMTISGAVVIYAAVRLSGY</sequence>
<feature type="transmembrane region" description="Helical" evidence="5">
    <location>
        <begin position="30"/>
        <end position="47"/>
    </location>
</feature>
<keyword evidence="7" id="KW-1185">Reference proteome</keyword>
<feature type="transmembrane region" description="Helical" evidence="5">
    <location>
        <begin position="114"/>
        <end position="139"/>
    </location>
</feature>
<evidence type="ECO:0000256" key="3">
    <source>
        <dbReference type="ARBA" id="ARBA00022989"/>
    </source>
</evidence>
<evidence type="ECO:0000256" key="1">
    <source>
        <dbReference type="ARBA" id="ARBA00004141"/>
    </source>
</evidence>
<evidence type="ECO:0000313" key="6">
    <source>
        <dbReference type="EMBL" id="QEC69198.1"/>
    </source>
</evidence>
<evidence type="ECO:0000313" key="7">
    <source>
        <dbReference type="Proteomes" id="UP000321533"/>
    </source>
</evidence>
<organism evidence="6 7">
    <name type="scientific">Panacibacter ginsenosidivorans</name>
    <dbReference type="NCBI Taxonomy" id="1813871"/>
    <lineage>
        <taxon>Bacteria</taxon>
        <taxon>Pseudomonadati</taxon>
        <taxon>Bacteroidota</taxon>
        <taxon>Chitinophagia</taxon>
        <taxon>Chitinophagales</taxon>
        <taxon>Chitinophagaceae</taxon>
        <taxon>Panacibacter</taxon>
    </lineage>
</organism>
<feature type="transmembrane region" description="Helical" evidence="5">
    <location>
        <begin position="59"/>
        <end position="77"/>
    </location>
</feature>
<proteinExistence type="predicted"/>
<dbReference type="Proteomes" id="UP000321533">
    <property type="component" value="Chromosome"/>
</dbReference>
<feature type="transmembrane region" description="Helical" evidence="5">
    <location>
        <begin position="214"/>
        <end position="233"/>
    </location>
</feature>
<keyword evidence="4 5" id="KW-0472">Membrane</keyword>
<evidence type="ECO:0000256" key="4">
    <source>
        <dbReference type="ARBA" id="ARBA00023136"/>
    </source>
</evidence>
<dbReference type="KEGG" id="pgin:FRZ67_18465"/>
<gene>
    <name evidence="6" type="ORF">FRZ67_18465</name>
</gene>
<evidence type="ECO:0000256" key="5">
    <source>
        <dbReference type="SAM" id="Phobius"/>
    </source>
</evidence>
<name>A0A5B8VFU5_9BACT</name>
<dbReference type="PANTHER" id="PTHR11040">
    <property type="entry name" value="ZINC/IRON TRANSPORTER"/>
    <property type="match status" value="1"/>
</dbReference>
<dbReference type="GO" id="GO:0016020">
    <property type="term" value="C:membrane"/>
    <property type="evidence" value="ECO:0007669"/>
    <property type="project" value="UniProtKB-SubCell"/>
</dbReference>
<keyword evidence="2 5" id="KW-0812">Transmembrane</keyword>
<evidence type="ECO:0008006" key="8">
    <source>
        <dbReference type="Google" id="ProtNLM"/>
    </source>
</evidence>
<keyword evidence="3 5" id="KW-1133">Transmembrane helix</keyword>
<dbReference type="EMBL" id="CP042435">
    <property type="protein sequence ID" value="QEC69198.1"/>
    <property type="molecule type" value="Genomic_DNA"/>
</dbReference>
<evidence type="ECO:0000256" key="2">
    <source>
        <dbReference type="ARBA" id="ARBA00022692"/>
    </source>
</evidence>
<comment type="subcellular location">
    <subcellularLocation>
        <location evidence="1">Membrane</location>
        <topology evidence="1">Multi-pass membrane protein</topology>
    </subcellularLocation>
</comment>
<dbReference type="AlphaFoldDB" id="A0A5B8VFU5"/>
<accession>A0A5B8VFU5</accession>
<dbReference type="PANTHER" id="PTHR11040:SF44">
    <property type="entry name" value="PROTEIN ZNTC-RELATED"/>
    <property type="match status" value="1"/>
</dbReference>